<keyword evidence="3" id="KW-1185">Reference proteome</keyword>
<keyword evidence="1" id="KW-0472">Membrane</keyword>
<keyword evidence="1" id="KW-0812">Transmembrane</keyword>
<sequence length="77" mass="8206">MATARVARQTQLAILNTMKKIITHRFTITMVVTGLLMGAMTLIGGHAYPVAFGALWICFAIALGFAAVGIKKDLNNG</sequence>
<dbReference type="AlphaFoldDB" id="A0A5B7WSF6"/>
<feature type="transmembrane region" description="Helical" evidence="1">
    <location>
        <begin position="26"/>
        <end position="44"/>
    </location>
</feature>
<dbReference type="EMBL" id="CP034412">
    <property type="protein sequence ID" value="QCY46154.1"/>
    <property type="molecule type" value="Genomic_DNA"/>
</dbReference>
<dbReference type="RefSeq" id="WP_138925601.1">
    <property type="nucleotide sequence ID" value="NZ_CP034412.1"/>
</dbReference>
<evidence type="ECO:0000313" key="2">
    <source>
        <dbReference type="EMBL" id="QCY46154.1"/>
    </source>
</evidence>
<dbReference type="KEGG" id="gcr:GcLGCM259_0372"/>
<proteinExistence type="predicted"/>
<dbReference type="Proteomes" id="UP000307000">
    <property type="component" value="Chromosome"/>
</dbReference>
<reference evidence="2 3" key="1">
    <citation type="submission" date="2018-12" db="EMBL/GenBank/DDBJ databases">
        <title>Complete Genome Sequence of Glutamicibacter creatinolyticus strain LGCM259,isolated from an abscess of a 12-year-old mare in Italy.</title>
        <authorList>
            <person name="Santos R.G."/>
            <person name="Silva A.L."/>
            <person name="Seyffert N."/>
            <person name="Castro T.L.P."/>
            <person name="Attili A.R."/>
            <person name="Rifici C."/>
            <person name="Mazzullo G."/>
            <person name="Brenig B."/>
            <person name="Venanzi F."/>
            <person name="Azevedo V."/>
        </authorList>
    </citation>
    <scope>NUCLEOTIDE SEQUENCE [LARGE SCALE GENOMIC DNA]</scope>
    <source>
        <strain evidence="2 3">LGCM 259</strain>
    </source>
</reference>
<name>A0A5B7WSF6_9MICC</name>
<gene>
    <name evidence="2" type="ORF">GcLGCM259_0372</name>
</gene>
<feature type="transmembrane region" description="Helical" evidence="1">
    <location>
        <begin position="50"/>
        <end position="70"/>
    </location>
</feature>
<evidence type="ECO:0000256" key="1">
    <source>
        <dbReference type="SAM" id="Phobius"/>
    </source>
</evidence>
<protein>
    <submittedName>
        <fullName evidence="2">Uncharacterized protein</fullName>
    </submittedName>
</protein>
<organism evidence="2 3">
    <name type="scientific">Glutamicibacter creatinolyticus</name>
    <dbReference type="NCBI Taxonomy" id="162496"/>
    <lineage>
        <taxon>Bacteria</taxon>
        <taxon>Bacillati</taxon>
        <taxon>Actinomycetota</taxon>
        <taxon>Actinomycetes</taxon>
        <taxon>Micrococcales</taxon>
        <taxon>Micrococcaceae</taxon>
        <taxon>Glutamicibacter</taxon>
    </lineage>
</organism>
<keyword evidence="1" id="KW-1133">Transmembrane helix</keyword>
<evidence type="ECO:0000313" key="3">
    <source>
        <dbReference type="Proteomes" id="UP000307000"/>
    </source>
</evidence>
<accession>A0A5B7WSF6</accession>